<evidence type="ECO:0000313" key="1">
    <source>
        <dbReference type="EMBL" id="ADJ19372.1"/>
    </source>
</evidence>
<organism evidence="1 2">
    <name type="scientific">Acinetobacter phage 133</name>
    <dbReference type="NCBI Taxonomy" id="2919552"/>
    <lineage>
        <taxon>Viruses</taxon>
        <taxon>Duplodnaviria</taxon>
        <taxon>Heunggongvirae</taxon>
        <taxon>Uroviricota</taxon>
        <taxon>Caudoviricetes</taxon>
        <taxon>Pantevenvirales</taxon>
        <taxon>Straboviridae</taxon>
        <taxon>Tevenvirinae</taxon>
        <taxon>Centumtrigintavirus</taxon>
        <taxon>Centumtrigintavirus cv133</taxon>
        <taxon>Acinetobacter virus 133</taxon>
    </lineage>
</organism>
<name>D9I5Z1_9CAUD</name>
<dbReference type="RefSeq" id="YP_004300606.1">
    <property type="nucleotide sequence ID" value="NC_015250.1"/>
</dbReference>
<dbReference type="EMBL" id="HM114315">
    <property type="protein sequence ID" value="ADJ19372.1"/>
    <property type="molecule type" value="Genomic_DNA"/>
</dbReference>
<proteinExistence type="predicted"/>
<evidence type="ECO:0000313" key="2">
    <source>
        <dbReference type="Proteomes" id="UP000000330"/>
    </source>
</evidence>
<reference evidence="1 2" key="1">
    <citation type="journal article" date="2010" name="Virol. J.">
        <title>Genomes of the T4-related bacteriophages as windows on microbial genome evolution.</title>
        <authorList>
            <person name="Petrov V.M."/>
            <person name="Ratnayaka S."/>
            <person name="Nolan J.M."/>
            <person name="Miller E.S."/>
            <person name="Karam J.D."/>
        </authorList>
    </citation>
    <scope>NUCLEOTIDE SEQUENCE [LARGE SCALE GENOMIC DNA]</scope>
    <source>
        <strain evidence="1">Acj133</strain>
    </source>
</reference>
<dbReference type="KEGG" id="vg:10323012"/>
<dbReference type="GeneID" id="10323012"/>
<keyword evidence="2" id="KW-1185">Reference proteome</keyword>
<protein>
    <submittedName>
        <fullName evidence="1">Uncharacterized protein</fullName>
    </submittedName>
</protein>
<accession>D9I5Z1</accession>
<sequence>MIKESPLMLSIRTKLDWSINAVNSAQVEINRAGKVKRRLQHRQLSYGNSRVREQAIKEMDRRILKFARLQQKSLLDRNALSALYVQLREVKNGHSKRDQAYYLHQYMLKSGVL</sequence>
<gene>
    <name evidence="1" type="ORF">Acj133p025</name>
</gene>
<dbReference type="Proteomes" id="UP000000330">
    <property type="component" value="Segment"/>
</dbReference>